<dbReference type="Proteomes" id="UP000499080">
    <property type="component" value="Unassembled WGS sequence"/>
</dbReference>
<comment type="caution">
    <text evidence="1">The sequence shown here is derived from an EMBL/GenBank/DDBJ whole genome shotgun (WGS) entry which is preliminary data.</text>
</comment>
<evidence type="ECO:0000313" key="1">
    <source>
        <dbReference type="EMBL" id="GBN06856.1"/>
    </source>
</evidence>
<feature type="non-terminal residue" evidence="1">
    <location>
        <position position="1"/>
    </location>
</feature>
<keyword evidence="2" id="KW-1185">Reference proteome</keyword>
<sequence length="146" mass="16117">VKPPLRGTSSLGVTGFTTPRYPSVFFSFRFVLPLSFAFFLPSRVGEGALHEKRLPLCLLRASRGQQIYPHVLAVRGVPLDGWYISVPGVSIGWYPSHMAGLLNVIKRRGHSLGLALRVVTVPGGDSERMGSGYHHGKCRGWKFQSR</sequence>
<name>A0A4Y2KZR8_ARAVE</name>
<proteinExistence type="predicted"/>
<gene>
    <name evidence="1" type="ORF">AVEN_94868_1</name>
</gene>
<accession>A0A4Y2KZR8</accession>
<dbReference type="AlphaFoldDB" id="A0A4Y2KZR8"/>
<evidence type="ECO:0000313" key="2">
    <source>
        <dbReference type="Proteomes" id="UP000499080"/>
    </source>
</evidence>
<reference evidence="1 2" key="1">
    <citation type="journal article" date="2019" name="Sci. Rep.">
        <title>Orb-weaving spider Araneus ventricosus genome elucidates the spidroin gene catalogue.</title>
        <authorList>
            <person name="Kono N."/>
            <person name="Nakamura H."/>
            <person name="Ohtoshi R."/>
            <person name="Moran D.A.P."/>
            <person name="Shinohara A."/>
            <person name="Yoshida Y."/>
            <person name="Fujiwara M."/>
            <person name="Mori M."/>
            <person name="Tomita M."/>
            <person name="Arakawa K."/>
        </authorList>
    </citation>
    <scope>NUCLEOTIDE SEQUENCE [LARGE SCALE GENOMIC DNA]</scope>
</reference>
<protein>
    <submittedName>
        <fullName evidence="1">Uncharacterized protein</fullName>
    </submittedName>
</protein>
<dbReference type="EMBL" id="BGPR01274253">
    <property type="protein sequence ID" value="GBN06856.1"/>
    <property type="molecule type" value="Genomic_DNA"/>
</dbReference>
<organism evidence="1 2">
    <name type="scientific">Araneus ventricosus</name>
    <name type="common">Orbweaver spider</name>
    <name type="synonym">Epeira ventricosa</name>
    <dbReference type="NCBI Taxonomy" id="182803"/>
    <lineage>
        <taxon>Eukaryota</taxon>
        <taxon>Metazoa</taxon>
        <taxon>Ecdysozoa</taxon>
        <taxon>Arthropoda</taxon>
        <taxon>Chelicerata</taxon>
        <taxon>Arachnida</taxon>
        <taxon>Araneae</taxon>
        <taxon>Araneomorphae</taxon>
        <taxon>Entelegynae</taxon>
        <taxon>Araneoidea</taxon>
        <taxon>Araneidae</taxon>
        <taxon>Araneus</taxon>
    </lineage>
</organism>